<dbReference type="AlphaFoldDB" id="A0A2X3AQS2"/>
<dbReference type="NCBIfam" id="NF009967">
    <property type="entry name" value="PRK13430.1"/>
    <property type="match status" value="1"/>
</dbReference>
<keyword evidence="3 7" id="KW-0375">Hydrogen ion transport</keyword>
<keyword evidence="4 7" id="KW-0406">Ion transport</keyword>
<dbReference type="GO" id="GO:0045259">
    <property type="term" value="C:proton-transporting ATP synthase complex"/>
    <property type="evidence" value="ECO:0007669"/>
    <property type="project" value="UniProtKB-KW"/>
</dbReference>
<dbReference type="Proteomes" id="UP000250245">
    <property type="component" value="Unassembled WGS sequence"/>
</dbReference>
<dbReference type="NCBIfam" id="TIGR01145">
    <property type="entry name" value="ATP_synt_delta"/>
    <property type="match status" value="1"/>
</dbReference>
<comment type="function">
    <text evidence="7">F(1)F(0) ATP synthase produces ATP from ADP in the presence of a proton or sodium gradient. F-type ATPases consist of two structural domains, F(1) containing the extramembraneous catalytic core and F(0) containing the membrane proton channel, linked together by a central stalk and a peripheral stalk. During catalysis, ATP synthesis in the catalytic domain of F(1) is coupled via a rotary mechanism of the central stalk subunits to proton translocation.</text>
</comment>
<evidence type="ECO:0000256" key="1">
    <source>
        <dbReference type="ARBA" id="ARBA00004370"/>
    </source>
</evidence>
<dbReference type="Gene3D" id="1.10.520.20">
    <property type="entry name" value="N-terminal domain of the delta subunit of the F1F0-ATP synthase"/>
    <property type="match status" value="1"/>
</dbReference>
<reference evidence="8 9" key="1">
    <citation type="submission" date="2018-06" db="EMBL/GenBank/DDBJ databases">
        <authorList>
            <consortium name="Pathogen Informatics"/>
            <person name="Doyle S."/>
        </authorList>
    </citation>
    <scope>NUCLEOTIDE SEQUENCE [LARGE SCALE GENOMIC DNA]</scope>
    <source>
        <strain evidence="8 9">NCTC11820</strain>
    </source>
</reference>
<name>A0A2X3AQS2_9ACTO</name>
<dbReference type="HAMAP" id="MF_01416">
    <property type="entry name" value="ATP_synth_delta_bact"/>
    <property type="match status" value="1"/>
</dbReference>
<evidence type="ECO:0000313" key="8">
    <source>
        <dbReference type="EMBL" id="SQB65409.1"/>
    </source>
</evidence>
<dbReference type="GO" id="GO:0046933">
    <property type="term" value="F:proton-transporting ATP synthase activity, rotational mechanism"/>
    <property type="evidence" value="ECO:0007669"/>
    <property type="project" value="UniProtKB-UniRule"/>
</dbReference>
<evidence type="ECO:0000256" key="3">
    <source>
        <dbReference type="ARBA" id="ARBA00022781"/>
    </source>
</evidence>
<evidence type="ECO:0000256" key="6">
    <source>
        <dbReference type="ARBA" id="ARBA00023310"/>
    </source>
</evidence>
<keyword evidence="7" id="KW-1003">Cell membrane</keyword>
<evidence type="ECO:0000256" key="7">
    <source>
        <dbReference type="HAMAP-Rule" id="MF_01416"/>
    </source>
</evidence>
<comment type="similarity">
    <text evidence="7">Belongs to the ATPase delta chain family.</text>
</comment>
<evidence type="ECO:0000256" key="5">
    <source>
        <dbReference type="ARBA" id="ARBA00023136"/>
    </source>
</evidence>
<protein>
    <recommendedName>
        <fullName evidence="7">ATP synthase subunit delta</fullName>
    </recommendedName>
    <alternativeName>
        <fullName evidence="7">ATP synthase F(1) sector subunit delta</fullName>
    </alternativeName>
    <alternativeName>
        <fullName evidence="7">F-type ATPase subunit delta</fullName>
        <shortName evidence="7">F-ATPase subunit delta</shortName>
    </alternativeName>
</protein>
<dbReference type="RefSeq" id="WP_081458841.1">
    <property type="nucleotide sequence ID" value="NZ_JABCUE010000002.1"/>
</dbReference>
<gene>
    <name evidence="7 8" type="primary">atpH</name>
    <name evidence="8" type="ORF">NCTC11820_01493</name>
</gene>
<organism evidence="8 9">
    <name type="scientific">Mobiluncus curtisii</name>
    <dbReference type="NCBI Taxonomy" id="2051"/>
    <lineage>
        <taxon>Bacteria</taxon>
        <taxon>Bacillati</taxon>
        <taxon>Actinomycetota</taxon>
        <taxon>Actinomycetes</taxon>
        <taxon>Actinomycetales</taxon>
        <taxon>Actinomycetaceae</taxon>
        <taxon>Mobiluncus</taxon>
    </lineage>
</organism>
<keyword evidence="2 7" id="KW-0813">Transport</keyword>
<evidence type="ECO:0000256" key="2">
    <source>
        <dbReference type="ARBA" id="ARBA00022448"/>
    </source>
</evidence>
<dbReference type="SUPFAM" id="SSF47928">
    <property type="entry name" value="N-terminal domain of the delta subunit of the F1F0-ATP synthase"/>
    <property type="match status" value="1"/>
</dbReference>
<comment type="subcellular location">
    <subcellularLocation>
        <location evidence="7">Cell membrane</location>
        <topology evidence="7">Peripheral membrane protein</topology>
    </subcellularLocation>
    <subcellularLocation>
        <location evidence="1">Membrane</location>
    </subcellularLocation>
</comment>
<comment type="function">
    <text evidence="7">This protein is part of the stalk that links CF(0) to CF(1). It either transmits conformational changes from CF(0) to CF(1) or is implicated in proton conduction.</text>
</comment>
<dbReference type="GO" id="GO:0005886">
    <property type="term" value="C:plasma membrane"/>
    <property type="evidence" value="ECO:0007669"/>
    <property type="project" value="UniProtKB-SubCell"/>
</dbReference>
<keyword evidence="6 7" id="KW-0066">ATP synthesis</keyword>
<dbReference type="Pfam" id="PF00213">
    <property type="entry name" value="OSCP"/>
    <property type="match status" value="1"/>
</dbReference>
<dbReference type="PANTHER" id="PTHR11910">
    <property type="entry name" value="ATP SYNTHASE DELTA CHAIN"/>
    <property type="match status" value="1"/>
</dbReference>
<evidence type="ECO:0000313" key="9">
    <source>
        <dbReference type="Proteomes" id="UP000250245"/>
    </source>
</evidence>
<proteinExistence type="inferred from homology"/>
<keyword evidence="5 7" id="KW-0472">Membrane</keyword>
<dbReference type="InterPro" id="IPR026015">
    <property type="entry name" value="ATP_synth_OSCP/delta_N_sf"/>
</dbReference>
<accession>A0A2X3AQS2</accession>
<dbReference type="EMBL" id="UASJ01000001">
    <property type="protein sequence ID" value="SQB65409.1"/>
    <property type="molecule type" value="Genomic_DNA"/>
</dbReference>
<dbReference type="InterPro" id="IPR000711">
    <property type="entry name" value="ATPase_OSCP/dsu"/>
</dbReference>
<evidence type="ECO:0000256" key="4">
    <source>
        <dbReference type="ARBA" id="ARBA00023065"/>
    </source>
</evidence>
<sequence>MRASSVRTLAAMVMAVDKTLGKATTKTGPAVAEEYFALSELLENNIRLARNLSDPARTAADKQELARTILGSKLSDPALEGVLALAAGRWSSELDLQEACRLLANHVLLKTAQDDGQLEDVERDIFAMSQVVSQNRDLRNFLTDNHRASLDQRLETFNSLVGEGVKPLALRLVNAVIAKAAPGRLTADLRALLDSAARLRQRGIATVYTATPLSDTQKSRLIQLLSTRTGEQVEVNVVVDPKLVGGIKIVQGDTVMDGAVKSRAEQFRRKLAS</sequence>
<keyword evidence="7" id="KW-0139">CF(1)</keyword>